<dbReference type="InterPro" id="IPR013783">
    <property type="entry name" value="Ig-like_fold"/>
</dbReference>
<dbReference type="EMBL" id="ABDC03003749">
    <property type="status" value="NOT_ANNOTATED_CDS"/>
    <property type="molecule type" value="Genomic_DNA"/>
</dbReference>
<dbReference type="Gene3D" id="2.60.40.10">
    <property type="entry name" value="Immunoglobulins"/>
    <property type="match status" value="4"/>
</dbReference>
<dbReference type="CDD" id="cd05768">
    <property type="entry name" value="IgC1_CH3_IgAGD_CH4_IgAEM"/>
    <property type="match status" value="1"/>
</dbReference>
<evidence type="ECO:0000256" key="4">
    <source>
        <dbReference type="ARBA" id="ARBA00022525"/>
    </source>
</evidence>
<evidence type="ECO:0000256" key="1">
    <source>
        <dbReference type="ARBA" id="ARBA00004236"/>
    </source>
</evidence>
<name>A0A8C6EGZ7_MICMU</name>
<evidence type="ECO:0000259" key="9">
    <source>
        <dbReference type="PROSITE" id="PS50835"/>
    </source>
</evidence>
<dbReference type="GO" id="GO:0005615">
    <property type="term" value="C:extracellular space"/>
    <property type="evidence" value="ECO:0007669"/>
    <property type="project" value="UniProtKB-ARBA"/>
</dbReference>
<dbReference type="FunFam" id="2.60.40.10:FF:000998">
    <property type="entry name" value="Immunoglobulin heavy constant epsilon"/>
    <property type="match status" value="1"/>
</dbReference>
<reference evidence="10" key="3">
    <citation type="submission" date="2025-09" db="UniProtKB">
        <authorList>
            <consortium name="Ensembl"/>
        </authorList>
    </citation>
    <scope>IDENTIFICATION</scope>
</reference>
<dbReference type="FunFam" id="2.60.40.10:FF:000463">
    <property type="entry name" value="Immunoglobulin heavy constant gamma 1"/>
    <property type="match status" value="1"/>
</dbReference>
<keyword evidence="7" id="KW-0393">Immunoglobulin domain</keyword>
<dbReference type="InterPro" id="IPR036179">
    <property type="entry name" value="Ig-like_dom_sf"/>
</dbReference>
<keyword evidence="6" id="KW-1015">Disulfide bond</keyword>
<dbReference type="SMART" id="SM00407">
    <property type="entry name" value="IGc1"/>
    <property type="match status" value="4"/>
</dbReference>
<dbReference type="InterPro" id="IPR003006">
    <property type="entry name" value="Ig/MHC_CS"/>
</dbReference>
<dbReference type="FunFam" id="2.60.40.10:FF:001690">
    <property type="entry name" value="Immunoglobulin heavy constant epsilon"/>
    <property type="match status" value="1"/>
</dbReference>
<evidence type="ECO:0000256" key="2">
    <source>
        <dbReference type="ARBA" id="ARBA00004613"/>
    </source>
</evidence>
<dbReference type="PROSITE" id="PS00290">
    <property type="entry name" value="IG_MHC"/>
    <property type="match status" value="2"/>
</dbReference>
<dbReference type="GO" id="GO:0005886">
    <property type="term" value="C:plasma membrane"/>
    <property type="evidence" value="ECO:0007669"/>
    <property type="project" value="UniProtKB-SubCell"/>
</dbReference>
<reference evidence="10" key="2">
    <citation type="submission" date="2025-08" db="UniProtKB">
        <authorList>
            <consortium name="Ensembl"/>
        </authorList>
    </citation>
    <scope>IDENTIFICATION</scope>
</reference>
<dbReference type="GO" id="GO:1903131">
    <property type="term" value="P:mononuclear cell differentiation"/>
    <property type="evidence" value="ECO:0007669"/>
    <property type="project" value="UniProtKB-ARBA"/>
</dbReference>
<comment type="subcellular location">
    <subcellularLocation>
        <location evidence="1">Cell membrane</location>
    </subcellularLocation>
    <subcellularLocation>
        <location evidence="2">Secreted</location>
    </subcellularLocation>
</comment>
<keyword evidence="4" id="KW-0964">Secreted</keyword>
<keyword evidence="11" id="KW-1185">Reference proteome</keyword>
<feature type="domain" description="Ig-like" evidence="9">
    <location>
        <begin position="211"/>
        <end position="311"/>
    </location>
</feature>
<organism evidence="10 11">
    <name type="scientific">Microcebus murinus</name>
    <name type="common">Gray mouse lemur</name>
    <name type="synonym">Lemur murinus</name>
    <dbReference type="NCBI Taxonomy" id="30608"/>
    <lineage>
        <taxon>Eukaryota</taxon>
        <taxon>Metazoa</taxon>
        <taxon>Chordata</taxon>
        <taxon>Craniata</taxon>
        <taxon>Vertebrata</taxon>
        <taxon>Euteleostomi</taxon>
        <taxon>Mammalia</taxon>
        <taxon>Eutheria</taxon>
        <taxon>Euarchontoglires</taxon>
        <taxon>Primates</taxon>
        <taxon>Strepsirrhini</taxon>
        <taxon>Lemuriformes</taxon>
        <taxon>Cheirogaleidae</taxon>
        <taxon>Microcebus</taxon>
    </lineage>
</organism>
<dbReference type="PROSITE" id="PS50835">
    <property type="entry name" value="IG_LIKE"/>
    <property type="match status" value="3"/>
</dbReference>
<keyword evidence="5" id="KW-0472">Membrane</keyword>
<accession>A0A8C6EGZ7</accession>
<dbReference type="InterPro" id="IPR007110">
    <property type="entry name" value="Ig-like_dom"/>
</dbReference>
<dbReference type="SUPFAM" id="SSF48726">
    <property type="entry name" value="Immunoglobulin"/>
    <property type="match status" value="4"/>
</dbReference>
<dbReference type="GeneTree" id="ENSGT00940000163076"/>
<reference evidence="10" key="1">
    <citation type="submission" date="2016-12" db="EMBL/GenBank/DDBJ databases">
        <title>Mouse lemur reference genome and diversity panel.</title>
        <authorList>
            <person name="Harris R."/>
            <person name="Larsen P."/>
            <person name="Liu Y."/>
            <person name="Hughes D.S."/>
            <person name="Murali S."/>
            <person name="Raveendran M."/>
            <person name="Korchina V."/>
            <person name="Wang M."/>
            <person name="Jhangiani S."/>
            <person name="Bandaranaike D."/>
            <person name="Bellair M."/>
            <person name="Blankenburg K."/>
            <person name="Chao H."/>
            <person name="Dahdouli M."/>
            <person name="Dinh H."/>
            <person name="Doddapaneni H."/>
            <person name="English A."/>
            <person name="Firestine M."/>
            <person name="Gnanaolivu R."/>
            <person name="Gross S."/>
            <person name="Hernandez B."/>
            <person name="Javaid M."/>
            <person name="Jayaseelan J."/>
            <person name="Jones J."/>
            <person name="Khan Z."/>
            <person name="Kovar C."/>
            <person name="Kurapati P."/>
            <person name="Le B."/>
            <person name="Lee S."/>
            <person name="Li M."/>
            <person name="Mathew T."/>
            <person name="Narasimhan A."/>
            <person name="Ngo D."/>
            <person name="Nguyen L."/>
            <person name="Okwuonu G."/>
            <person name="Ongeri F."/>
            <person name="Osuji N."/>
            <person name="Pu L.-L."/>
            <person name="Puazo M."/>
            <person name="Quiroz J."/>
            <person name="Raj R."/>
            <person name="Rajbhandari K."/>
            <person name="Reid J.G."/>
            <person name="Santibanez J."/>
            <person name="Sexton D."/>
            <person name="Skinner E."/>
            <person name="Vee V."/>
            <person name="Weissenberger G."/>
            <person name="Wu Y."/>
            <person name="Xin Y."/>
            <person name="Han Y."/>
            <person name="Campbell C."/>
            <person name="Brown A."/>
            <person name="Sullivan B."/>
            <person name="Shelton J."/>
            <person name="Brown S."/>
            <person name="Dudchenko O."/>
            <person name="Machol I."/>
            <person name="Durand N."/>
            <person name="Shamim M."/>
            <person name="Lieberman A."/>
            <person name="Muzny D.M."/>
            <person name="Richards S."/>
            <person name="Yoder A."/>
            <person name="Worley K.C."/>
            <person name="Rogers J."/>
            <person name="Gibbs R.A."/>
        </authorList>
    </citation>
    <scope>NUCLEOTIDE SEQUENCE [LARGE SCALE GENOMIC DNA]</scope>
</reference>
<feature type="domain" description="Ig-like" evidence="9">
    <location>
        <begin position="79"/>
        <end position="178"/>
    </location>
</feature>
<dbReference type="Proteomes" id="UP000694394">
    <property type="component" value="Chromosome 3"/>
</dbReference>
<evidence type="ECO:0000313" key="11">
    <source>
        <dbReference type="Proteomes" id="UP000694394"/>
    </source>
</evidence>
<dbReference type="Ensembl" id="ENSMICT00000063975.1">
    <property type="protein sequence ID" value="ENSMICP00000042347.1"/>
    <property type="gene ID" value="ENSMICG00000030058.2"/>
</dbReference>
<dbReference type="GO" id="GO:0042113">
    <property type="term" value="P:B cell activation"/>
    <property type="evidence" value="ECO:0007669"/>
    <property type="project" value="UniProtKB-ARBA"/>
</dbReference>
<sequence length="440" mass="48545">MGYFPEPVSVTWDTGSLSKSATTLQASALGTSGLYSTTSWVTASSEEAKQEFTCRVVHAPSGTHDNTTVRACSASFSTPTVKLFHSSCEPPEGTSSPVQLLCLISGYTPSDMKVTWLVQGQEAENAIWYTAPDKIEGELASTRSELNITWLEWVSEKTYTCRVTYRGQNFEDSTRRCTGNPHPPDTKMQGPEGPWRARSQASLPHAADSDPRGVTAYLSPPSPLELYVQKSAKITCLVVDLASKEGLSLTWSRDSRKPVTPGSPDVRKQYNGTFTAMSTLPVEASDWVKGETYECRVTHPDLPRDLVRTIRKADGQRIRPEVYVFPPPEEDQETRSTLTLTCLIQNFSPADVSVQWLRNQVPLPDAQHSTTPPRLAPGRANGTGSAFFVFSRLEVARSQWDQNDEFTCRVVHETLPGDDRTFEKAVSRTFGKAVSKTPGK</sequence>
<evidence type="ECO:0000313" key="10">
    <source>
        <dbReference type="Ensembl" id="ENSMICP00000042347.1"/>
    </source>
</evidence>
<dbReference type="AlphaFoldDB" id="A0A8C6EGZ7"/>
<evidence type="ECO:0000256" key="7">
    <source>
        <dbReference type="ARBA" id="ARBA00023319"/>
    </source>
</evidence>
<dbReference type="Pfam" id="PF07654">
    <property type="entry name" value="C1-set"/>
    <property type="match status" value="4"/>
</dbReference>
<evidence type="ECO:0000256" key="3">
    <source>
        <dbReference type="ARBA" id="ARBA00022475"/>
    </source>
</evidence>
<dbReference type="InterPro" id="IPR003597">
    <property type="entry name" value="Ig_C1-set"/>
</dbReference>
<evidence type="ECO:0000256" key="5">
    <source>
        <dbReference type="ARBA" id="ARBA00023136"/>
    </source>
</evidence>
<evidence type="ECO:0000256" key="8">
    <source>
        <dbReference type="SAM" id="MobiDB-lite"/>
    </source>
</evidence>
<keyword evidence="3" id="KW-1003">Cell membrane</keyword>
<dbReference type="PANTHER" id="PTHR23411">
    <property type="entry name" value="TAPASIN"/>
    <property type="match status" value="1"/>
</dbReference>
<protein>
    <recommendedName>
        <fullName evidence="9">Ig-like domain-containing protein</fullName>
    </recommendedName>
</protein>
<feature type="domain" description="Ig-like" evidence="9">
    <location>
        <begin position="320"/>
        <end position="427"/>
    </location>
</feature>
<dbReference type="InterPro" id="IPR050380">
    <property type="entry name" value="Immune_Resp_Modulators"/>
</dbReference>
<evidence type="ECO:0000256" key="6">
    <source>
        <dbReference type="ARBA" id="ARBA00023157"/>
    </source>
</evidence>
<dbReference type="GO" id="GO:0019814">
    <property type="term" value="C:immunoglobulin complex"/>
    <property type="evidence" value="ECO:0007669"/>
    <property type="project" value="UniProtKB-ARBA"/>
</dbReference>
<proteinExistence type="predicted"/>
<feature type="region of interest" description="Disordered" evidence="8">
    <location>
        <begin position="174"/>
        <end position="212"/>
    </location>
</feature>